<dbReference type="Gramene" id="PHT61040">
    <property type="protein sequence ID" value="PHT61040"/>
    <property type="gene ID" value="T459_35109"/>
</dbReference>
<dbReference type="EMBL" id="AYRZ02000003">
    <property type="protein sequence ID" value="PHT86814.1"/>
    <property type="molecule type" value="Genomic_DNA"/>
</dbReference>
<keyword evidence="3 4" id="KW-0687">Ribonucleoprotein</keyword>
<proteinExistence type="inferred from homology"/>
<dbReference type="Proteomes" id="UP000222542">
    <property type="component" value="Unassembled WGS sequence"/>
</dbReference>
<dbReference type="GO" id="GO:0006412">
    <property type="term" value="P:translation"/>
    <property type="evidence" value="ECO:0007669"/>
    <property type="project" value="InterPro"/>
</dbReference>
<organism evidence="5 7">
    <name type="scientific">Capsicum annuum</name>
    <name type="common">Capsicum pepper</name>
    <dbReference type="NCBI Taxonomy" id="4072"/>
    <lineage>
        <taxon>Eukaryota</taxon>
        <taxon>Viridiplantae</taxon>
        <taxon>Streptophyta</taxon>
        <taxon>Embryophyta</taxon>
        <taxon>Tracheophyta</taxon>
        <taxon>Spermatophyta</taxon>
        <taxon>Magnoliopsida</taxon>
        <taxon>eudicotyledons</taxon>
        <taxon>Gunneridae</taxon>
        <taxon>Pentapetalae</taxon>
        <taxon>asterids</taxon>
        <taxon>lamiids</taxon>
        <taxon>Solanales</taxon>
        <taxon>Solanaceae</taxon>
        <taxon>Solanoideae</taxon>
        <taxon>Capsiceae</taxon>
        <taxon>Capsicum</taxon>
    </lineage>
</organism>
<gene>
    <name evidence="6" type="ORF">T459_08920</name>
    <name evidence="5" type="ORF">T459_35109</name>
</gene>
<protein>
    <submittedName>
        <fullName evidence="5">60S ribosomal protein L23</fullName>
    </submittedName>
</protein>
<dbReference type="AlphaFoldDB" id="A0A2G2XU91"/>
<dbReference type="InterPro" id="IPR000218">
    <property type="entry name" value="Ribosomal_uL14"/>
</dbReference>
<comment type="caution">
    <text evidence="5">The sequence shown here is derived from an EMBL/GenBank/DDBJ whole genome shotgun (WGS) entry which is preliminary data.</text>
</comment>
<evidence type="ECO:0000256" key="1">
    <source>
        <dbReference type="ARBA" id="ARBA00010745"/>
    </source>
</evidence>
<name>A0A2G2XU91_CAPAN</name>
<comment type="similarity">
    <text evidence="1 4">Belongs to the universal ribosomal protein uL14 family.</text>
</comment>
<dbReference type="Gene3D" id="2.40.150.20">
    <property type="entry name" value="Ribosomal protein L14"/>
    <property type="match status" value="1"/>
</dbReference>
<dbReference type="Gramene" id="PHT86814">
    <property type="protein sequence ID" value="PHT86814"/>
    <property type="gene ID" value="T459_08920"/>
</dbReference>
<reference evidence="5 7" key="2">
    <citation type="journal article" date="2017" name="Genome Biol.">
        <title>New reference genome sequences of hot pepper reveal the massive evolution of plant disease-resistance genes by retroduplication.</title>
        <authorList>
            <person name="Kim S."/>
            <person name="Park J."/>
            <person name="Yeom S.I."/>
            <person name="Kim Y.M."/>
            <person name="Seo E."/>
            <person name="Kim K.T."/>
            <person name="Kim M.S."/>
            <person name="Lee J.M."/>
            <person name="Cheong K."/>
            <person name="Shin H.S."/>
            <person name="Kim S.B."/>
            <person name="Han K."/>
            <person name="Lee J."/>
            <person name="Park M."/>
            <person name="Lee H.A."/>
            <person name="Lee H.Y."/>
            <person name="Lee Y."/>
            <person name="Oh S."/>
            <person name="Lee J.H."/>
            <person name="Choi E."/>
            <person name="Choi E."/>
            <person name="Lee S.E."/>
            <person name="Jeon J."/>
            <person name="Kim H."/>
            <person name="Choi G."/>
            <person name="Song H."/>
            <person name="Lee J."/>
            <person name="Lee S.C."/>
            <person name="Kwon J.K."/>
            <person name="Lee H.Y."/>
            <person name="Koo N."/>
            <person name="Hong Y."/>
            <person name="Kim R.W."/>
            <person name="Kang W.H."/>
            <person name="Huh J.H."/>
            <person name="Kang B.C."/>
            <person name="Yang T.J."/>
            <person name="Lee Y.H."/>
            <person name="Bennetzen J.L."/>
            <person name="Choi D."/>
        </authorList>
    </citation>
    <scope>NUCLEOTIDE SEQUENCE [LARGE SCALE GENOMIC DNA]</scope>
    <source>
        <strain evidence="7">cv. CM334</strain>
    </source>
</reference>
<dbReference type="SUPFAM" id="SSF50193">
    <property type="entry name" value="Ribosomal protein L14"/>
    <property type="match status" value="1"/>
</dbReference>
<dbReference type="GO" id="GO:0005840">
    <property type="term" value="C:ribosome"/>
    <property type="evidence" value="ECO:0007669"/>
    <property type="project" value="UniProtKB-KW"/>
</dbReference>
<dbReference type="Pfam" id="PF00238">
    <property type="entry name" value="Ribosomal_L14"/>
    <property type="match status" value="1"/>
</dbReference>
<dbReference type="PANTHER" id="PTHR11761">
    <property type="entry name" value="50S/60S RIBOSOMAL PROTEIN L14/L23"/>
    <property type="match status" value="1"/>
</dbReference>
<dbReference type="OMA" id="SACVEDM"/>
<evidence type="ECO:0000313" key="7">
    <source>
        <dbReference type="Proteomes" id="UP000222542"/>
    </source>
</evidence>
<sequence length="57" mass="6091">MGSKFRMSLGLPVAANINCTDNIRAKNLYIILVKGIGARPNRLPSACVGDMVMATVK</sequence>
<evidence type="ECO:0000313" key="5">
    <source>
        <dbReference type="EMBL" id="PHT61040.1"/>
    </source>
</evidence>
<dbReference type="STRING" id="4072.A0A2G2XU91"/>
<dbReference type="GO" id="GO:1990904">
    <property type="term" value="C:ribonucleoprotein complex"/>
    <property type="evidence" value="ECO:0007669"/>
    <property type="project" value="UniProtKB-KW"/>
</dbReference>
<evidence type="ECO:0000313" key="6">
    <source>
        <dbReference type="EMBL" id="PHT86814.1"/>
    </source>
</evidence>
<reference evidence="5" key="1">
    <citation type="journal article" date="2014" name="Nat. Genet.">
        <title>Genome sequence of the hot pepper provides insights into the evolution of pungency in Capsicum species.</title>
        <authorList>
            <person name="Kim S."/>
            <person name="Park M."/>
            <person name="Yeom S.I."/>
            <person name="Kim Y.M."/>
            <person name="Lee J.M."/>
            <person name="Lee H.A."/>
            <person name="Seo E."/>
            <person name="Choi J."/>
            <person name="Cheong K."/>
            <person name="Kim K.T."/>
            <person name="Jung K."/>
            <person name="Lee G.W."/>
            <person name="Oh S.K."/>
            <person name="Bae C."/>
            <person name="Kim S.B."/>
            <person name="Lee H.Y."/>
            <person name="Kim S.Y."/>
            <person name="Kim M.S."/>
            <person name="Kang B.C."/>
            <person name="Jo Y.D."/>
            <person name="Yang H.B."/>
            <person name="Jeong H.J."/>
            <person name="Kang W.H."/>
            <person name="Kwon J.K."/>
            <person name="Shin C."/>
            <person name="Lim J.Y."/>
            <person name="Park J.H."/>
            <person name="Huh J.H."/>
            <person name="Kim J.S."/>
            <person name="Kim B.D."/>
            <person name="Cohen O."/>
            <person name="Paran I."/>
            <person name="Suh M.C."/>
            <person name="Lee S.B."/>
            <person name="Kim Y.K."/>
            <person name="Shin Y."/>
            <person name="Noh S.J."/>
            <person name="Park J."/>
            <person name="Seo Y.S."/>
            <person name="Kwon S.Y."/>
            <person name="Kim H.A."/>
            <person name="Park J.M."/>
            <person name="Kim H.J."/>
            <person name="Choi S.B."/>
            <person name="Bosland P.W."/>
            <person name="Reeves G."/>
            <person name="Jo S.H."/>
            <person name="Lee B.W."/>
            <person name="Cho H.T."/>
            <person name="Choi H.S."/>
            <person name="Lee M.S."/>
            <person name="Yu Y."/>
            <person name="Do Choi Y."/>
            <person name="Park B.S."/>
            <person name="van Deynze A."/>
            <person name="Ashrafi H."/>
            <person name="Hill T."/>
            <person name="Kim W.T."/>
            <person name="Pai H.S."/>
            <person name="Ahn H.K."/>
            <person name="Yeam I."/>
            <person name="Giovannoni J.J."/>
            <person name="Rose J.K."/>
            <person name="Sorensen I."/>
            <person name="Lee S.J."/>
            <person name="Kim R.W."/>
            <person name="Choi I.Y."/>
            <person name="Choi B.S."/>
            <person name="Lim J.S."/>
            <person name="Lee Y.H."/>
            <person name="Choi D."/>
        </authorList>
    </citation>
    <scope>NUCLEOTIDE SEQUENCE [LARGE SCALE GENOMIC DNA]</scope>
</reference>
<keyword evidence="7" id="KW-1185">Reference proteome</keyword>
<dbReference type="GO" id="GO:0003735">
    <property type="term" value="F:structural constituent of ribosome"/>
    <property type="evidence" value="ECO:0007669"/>
    <property type="project" value="InterPro"/>
</dbReference>
<evidence type="ECO:0000256" key="3">
    <source>
        <dbReference type="ARBA" id="ARBA00023274"/>
    </source>
</evidence>
<evidence type="ECO:0000256" key="4">
    <source>
        <dbReference type="RuleBase" id="RU003949"/>
    </source>
</evidence>
<accession>A0A2G2XU91</accession>
<dbReference type="EMBL" id="AYRZ02000300">
    <property type="protein sequence ID" value="PHT61040.1"/>
    <property type="molecule type" value="Genomic_DNA"/>
</dbReference>
<dbReference type="InterPro" id="IPR036853">
    <property type="entry name" value="Ribosomal_uL14_sf"/>
</dbReference>
<dbReference type="PANTHER" id="PTHR11761:SF8">
    <property type="entry name" value="LARGE RIBOSOMAL SUBUNIT PROTEIN UL14"/>
    <property type="match status" value="1"/>
</dbReference>
<evidence type="ECO:0000256" key="2">
    <source>
        <dbReference type="ARBA" id="ARBA00022980"/>
    </source>
</evidence>
<keyword evidence="2 4" id="KW-0689">Ribosomal protein</keyword>